<dbReference type="EMBL" id="LR134270">
    <property type="protein sequence ID" value="VED72909.1"/>
    <property type="molecule type" value="Genomic_DNA"/>
</dbReference>
<dbReference type="AlphaFoldDB" id="A0A7Z8ZMG1"/>
<accession>A0A7Z8ZMG1</accession>
<organism evidence="1 2">
    <name type="scientific">Escherichia marmotae</name>
    <dbReference type="NCBI Taxonomy" id="1499973"/>
    <lineage>
        <taxon>Bacteria</taxon>
        <taxon>Pseudomonadati</taxon>
        <taxon>Pseudomonadota</taxon>
        <taxon>Gammaproteobacteria</taxon>
        <taxon>Enterobacterales</taxon>
        <taxon>Enterobacteriaceae</taxon>
        <taxon>Escherichia</taxon>
    </lineage>
</organism>
<reference evidence="1 2" key="1">
    <citation type="submission" date="2018-12" db="EMBL/GenBank/DDBJ databases">
        <authorList>
            <consortium name="Pathogen Informatics"/>
        </authorList>
    </citation>
    <scope>NUCLEOTIDE SEQUENCE [LARGE SCALE GENOMIC DNA]</scope>
    <source>
        <strain evidence="1 2">NCTC8196</strain>
    </source>
</reference>
<name>A0A7Z8ZMG1_9ESCH</name>
<dbReference type="RefSeq" id="WP_001237258.1">
    <property type="nucleotide sequence ID" value="NZ_JAHCRW010000035.1"/>
</dbReference>
<proteinExistence type="predicted"/>
<gene>
    <name evidence="1" type="ORF">NCTC8196_00489</name>
</gene>
<dbReference type="Proteomes" id="UP000277464">
    <property type="component" value="Chromosome"/>
</dbReference>
<sequence>MRLKEEIVREGEFWPPGDKKSLTGNILIIENQKIILEVNGSISDEFFMASGGSRRLNGFIEREVLVTL</sequence>
<evidence type="ECO:0000313" key="2">
    <source>
        <dbReference type="Proteomes" id="UP000277464"/>
    </source>
</evidence>
<protein>
    <submittedName>
        <fullName evidence="1">Uncharacterized protein</fullName>
    </submittedName>
</protein>
<evidence type="ECO:0000313" key="1">
    <source>
        <dbReference type="EMBL" id="VED72909.1"/>
    </source>
</evidence>